<evidence type="ECO:0000256" key="1">
    <source>
        <dbReference type="ARBA" id="ARBA00010617"/>
    </source>
</evidence>
<dbReference type="PANTHER" id="PTHR46696">
    <property type="entry name" value="P450, PUTATIVE (EUROFUNG)-RELATED"/>
    <property type="match status" value="1"/>
</dbReference>
<name>A0A1I4ZW18_PSUAM</name>
<sequence>MDRAAASADTDADAGTDTGAGTDTDAVVVLDTYDEVREALRQRDLKQALYDAGGAVMADSLITLHGEAHKRRRRAENRLFRRGTFRWWELNLVPGTIEEGYAAALARGRTDLVHLGRRTIMYLTALVAGIDPPSDDAAADRLEDLARVFSAGATAVHSTRDPGELRAEVEQAMAAFEEEFLAPARRRREDLLARLAAGDAAEEDLPRDVLTAVLRNRDELGMTDAQIRREVAFYLQAGSHSTANLFTHSVHRIFSEWDDPAFAARLTDRRFVQRCVLETLRLNPASPVAWRRAQAPITLRSGRTIPEGALVELDLRAANADPAVFGPDAASFDPDRDLPDGVQPWGHSFGGGTHACIGMELDGGVHSGSADDQEHVYGTVTLMVVALLEAGVRPDPDESPTEDRASSRPNFERYPVVFDPAARTAHEEVPV</sequence>
<dbReference type="InterPro" id="IPR017972">
    <property type="entry name" value="Cyt_P450_CS"/>
</dbReference>
<protein>
    <submittedName>
        <fullName evidence="4">Cytochrome P450</fullName>
    </submittedName>
</protein>
<dbReference type="RefSeq" id="WP_093344120.1">
    <property type="nucleotide sequence ID" value="NZ_FOUY01000016.1"/>
</dbReference>
<organism evidence="4 5">
    <name type="scientific">Pseudonocardia ammonioxydans</name>
    <dbReference type="NCBI Taxonomy" id="260086"/>
    <lineage>
        <taxon>Bacteria</taxon>
        <taxon>Bacillati</taxon>
        <taxon>Actinomycetota</taxon>
        <taxon>Actinomycetes</taxon>
        <taxon>Pseudonocardiales</taxon>
        <taxon>Pseudonocardiaceae</taxon>
        <taxon>Pseudonocardia</taxon>
    </lineage>
</organism>
<keyword evidence="5" id="KW-1185">Reference proteome</keyword>
<feature type="region of interest" description="Disordered" evidence="3">
    <location>
        <begin position="391"/>
        <end position="431"/>
    </location>
</feature>
<keyword evidence="2" id="KW-0479">Metal-binding</keyword>
<evidence type="ECO:0000313" key="4">
    <source>
        <dbReference type="EMBL" id="SFN54273.1"/>
    </source>
</evidence>
<dbReference type="CDD" id="cd00302">
    <property type="entry name" value="cytochrome_P450"/>
    <property type="match status" value="1"/>
</dbReference>
<keyword evidence="2" id="KW-0503">Monooxygenase</keyword>
<dbReference type="Gene3D" id="1.10.630.10">
    <property type="entry name" value="Cytochrome P450"/>
    <property type="match status" value="1"/>
</dbReference>
<feature type="region of interest" description="Disordered" evidence="3">
    <location>
        <begin position="1"/>
        <end position="21"/>
    </location>
</feature>
<dbReference type="AlphaFoldDB" id="A0A1I4ZW18"/>
<gene>
    <name evidence="4" type="ORF">SAMN05216207_101642</name>
</gene>
<dbReference type="SUPFAM" id="SSF48264">
    <property type="entry name" value="Cytochrome P450"/>
    <property type="match status" value="1"/>
</dbReference>
<evidence type="ECO:0000256" key="2">
    <source>
        <dbReference type="RuleBase" id="RU000461"/>
    </source>
</evidence>
<dbReference type="GO" id="GO:0020037">
    <property type="term" value="F:heme binding"/>
    <property type="evidence" value="ECO:0007669"/>
    <property type="project" value="InterPro"/>
</dbReference>
<accession>A0A1I4ZW18</accession>
<dbReference type="InterPro" id="IPR036396">
    <property type="entry name" value="Cyt_P450_sf"/>
</dbReference>
<dbReference type="Pfam" id="PF00067">
    <property type="entry name" value="p450"/>
    <property type="match status" value="1"/>
</dbReference>
<comment type="similarity">
    <text evidence="1 2">Belongs to the cytochrome P450 family.</text>
</comment>
<evidence type="ECO:0000313" key="5">
    <source>
        <dbReference type="Proteomes" id="UP000199614"/>
    </source>
</evidence>
<dbReference type="GO" id="GO:0016705">
    <property type="term" value="F:oxidoreductase activity, acting on paired donors, with incorporation or reduction of molecular oxygen"/>
    <property type="evidence" value="ECO:0007669"/>
    <property type="project" value="InterPro"/>
</dbReference>
<dbReference type="OrthoDB" id="54272at2"/>
<keyword evidence="2" id="KW-0408">Iron</keyword>
<dbReference type="GO" id="GO:0004497">
    <property type="term" value="F:monooxygenase activity"/>
    <property type="evidence" value="ECO:0007669"/>
    <property type="project" value="UniProtKB-KW"/>
</dbReference>
<dbReference type="GO" id="GO:0005506">
    <property type="term" value="F:iron ion binding"/>
    <property type="evidence" value="ECO:0007669"/>
    <property type="project" value="InterPro"/>
</dbReference>
<feature type="compositionally biased region" description="Basic and acidic residues" evidence="3">
    <location>
        <begin position="392"/>
        <end position="406"/>
    </location>
</feature>
<evidence type="ECO:0000256" key="3">
    <source>
        <dbReference type="SAM" id="MobiDB-lite"/>
    </source>
</evidence>
<dbReference type="EMBL" id="FOUY01000016">
    <property type="protein sequence ID" value="SFN54273.1"/>
    <property type="molecule type" value="Genomic_DNA"/>
</dbReference>
<dbReference type="PANTHER" id="PTHR46696:SF1">
    <property type="entry name" value="CYTOCHROME P450 YJIB-RELATED"/>
    <property type="match status" value="1"/>
</dbReference>
<dbReference type="STRING" id="260086.SAMN05216207_101642"/>
<proteinExistence type="inferred from homology"/>
<dbReference type="PROSITE" id="PS00086">
    <property type="entry name" value="CYTOCHROME_P450"/>
    <property type="match status" value="1"/>
</dbReference>
<reference evidence="4 5" key="1">
    <citation type="submission" date="2016-10" db="EMBL/GenBank/DDBJ databases">
        <authorList>
            <person name="de Groot N.N."/>
        </authorList>
    </citation>
    <scope>NUCLEOTIDE SEQUENCE [LARGE SCALE GENOMIC DNA]</scope>
    <source>
        <strain evidence="4 5">CGMCC 4.1877</strain>
    </source>
</reference>
<dbReference type="InterPro" id="IPR001128">
    <property type="entry name" value="Cyt_P450"/>
</dbReference>
<dbReference type="Proteomes" id="UP000199614">
    <property type="component" value="Unassembled WGS sequence"/>
</dbReference>
<keyword evidence="2" id="KW-0349">Heme</keyword>
<keyword evidence="2" id="KW-0560">Oxidoreductase</keyword>